<name>A0ABZ2CEN7_9BACI</name>
<protein>
    <submittedName>
        <fullName evidence="1">Uncharacterized protein</fullName>
    </submittedName>
</protein>
<keyword evidence="2" id="KW-1185">Reference proteome</keyword>
<dbReference type="Proteomes" id="UP001357223">
    <property type="component" value="Chromosome"/>
</dbReference>
<sequence length="40" mass="4505">MKKKFAFIILVVFVLCLLGWSYTFQGAKGEKEAKTNKGPI</sequence>
<dbReference type="EMBL" id="CP137640">
    <property type="protein sequence ID" value="WVX81973.1"/>
    <property type="molecule type" value="Genomic_DNA"/>
</dbReference>
<dbReference type="RefSeq" id="WP_338450881.1">
    <property type="nucleotide sequence ID" value="NZ_CP137640.1"/>
</dbReference>
<evidence type="ECO:0000313" key="2">
    <source>
        <dbReference type="Proteomes" id="UP001357223"/>
    </source>
</evidence>
<gene>
    <name evidence="1" type="ORF">R4Z09_02825</name>
</gene>
<reference evidence="1 2" key="1">
    <citation type="submission" date="2023-10" db="EMBL/GenBank/DDBJ databases">
        <title>Niallia locisalis sp.nov. isolated from a salt pond sample.</title>
        <authorList>
            <person name="Li X.-J."/>
            <person name="Dong L."/>
        </authorList>
    </citation>
    <scope>NUCLEOTIDE SEQUENCE [LARGE SCALE GENOMIC DNA]</scope>
    <source>
        <strain evidence="1 2">DSM 29761</strain>
    </source>
</reference>
<accession>A0ABZ2CEN7</accession>
<evidence type="ECO:0000313" key="1">
    <source>
        <dbReference type="EMBL" id="WVX81973.1"/>
    </source>
</evidence>
<proteinExistence type="predicted"/>
<organism evidence="1 2">
    <name type="scientific">Niallia oryzisoli</name>
    <dbReference type="NCBI Taxonomy" id="1737571"/>
    <lineage>
        <taxon>Bacteria</taxon>
        <taxon>Bacillati</taxon>
        <taxon>Bacillota</taxon>
        <taxon>Bacilli</taxon>
        <taxon>Bacillales</taxon>
        <taxon>Bacillaceae</taxon>
        <taxon>Niallia</taxon>
    </lineage>
</organism>